<organism evidence="1 2">
    <name type="scientific">Psychrobacillus glaciei</name>
    <dbReference type="NCBI Taxonomy" id="2283160"/>
    <lineage>
        <taxon>Bacteria</taxon>
        <taxon>Bacillati</taxon>
        <taxon>Bacillota</taxon>
        <taxon>Bacilli</taxon>
        <taxon>Bacillales</taxon>
        <taxon>Bacillaceae</taxon>
        <taxon>Psychrobacillus</taxon>
    </lineage>
</organism>
<keyword evidence="2" id="KW-1185">Reference proteome</keyword>
<reference evidence="1 2" key="1">
    <citation type="submission" date="2018-07" db="EMBL/GenBank/DDBJ databases">
        <title>Complete genome sequence of Psychrobacillus sp. PB01, isolated from iceberg, and comparative genome analysis of Psychrobacillus strains.</title>
        <authorList>
            <person name="Lee P.C."/>
        </authorList>
    </citation>
    <scope>NUCLEOTIDE SEQUENCE [LARGE SCALE GENOMIC DNA]</scope>
    <source>
        <strain evidence="1 2">PB01</strain>
    </source>
</reference>
<dbReference type="Proteomes" id="UP000325517">
    <property type="component" value="Chromosome"/>
</dbReference>
<protein>
    <submittedName>
        <fullName evidence="1">Uncharacterized protein</fullName>
    </submittedName>
</protein>
<dbReference type="AlphaFoldDB" id="A0A5J6SR45"/>
<name>A0A5J6SR45_9BACI</name>
<gene>
    <name evidence="1" type="ORF">PB01_17745</name>
</gene>
<sequence length="59" mass="6872">MHIQEHQTITRMLQSMGLIILREGKATKYKMSEKCYPVASFTVQSEFFYSVTNAKMPLQ</sequence>
<dbReference type="KEGG" id="psyo:PB01_17745"/>
<proteinExistence type="predicted"/>
<evidence type="ECO:0000313" key="1">
    <source>
        <dbReference type="EMBL" id="QFG00497.1"/>
    </source>
</evidence>
<dbReference type="EMBL" id="CP031223">
    <property type="protein sequence ID" value="QFG00497.1"/>
    <property type="molecule type" value="Genomic_DNA"/>
</dbReference>
<evidence type="ECO:0000313" key="2">
    <source>
        <dbReference type="Proteomes" id="UP000325517"/>
    </source>
</evidence>
<accession>A0A5J6SR45</accession>